<evidence type="ECO:0000256" key="5">
    <source>
        <dbReference type="SAM" id="SignalP"/>
    </source>
</evidence>
<feature type="domain" description="Solute-binding protein family 5" evidence="6">
    <location>
        <begin position="79"/>
        <end position="431"/>
    </location>
</feature>
<comment type="similarity">
    <text evidence="2">Belongs to the bacterial solute-binding protein 5 family.</text>
</comment>
<evidence type="ECO:0000313" key="8">
    <source>
        <dbReference type="Proteomes" id="UP001165679"/>
    </source>
</evidence>
<dbReference type="PANTHER" id="PTHR30290">
    <property type="entry name" value="PERIPLASMIC BINDING COMPONENT OF ABC TRANSPORTER"/>
    <property type="match status" value="1"/>
</dbReference>
<evidence type="ECO:0000313" key="7">
    <source>
        <dbReference type="EMBL" id="MCW3474743.1"/>
    </source>
</evidence>
<dbReference type="GO" id="GO:0043190">
    <property type="term" value="C:ATP-binding cassette (ABC) transporter complex"/>
    <property type="evidence" value="ECO:0007669"/>
    <property type="project" value="InterPro"/>
</dbReference>
<comment type="caution">
    <text evidence="7">The sequence shown here is derived from an EMBL/GenBank/DDBJ whole genome shotgun (WGS) entry which is preliminary data.</text>
</comment>
<dbReference type="GO" id="GO:0030288">
    <property type="term" value="C:outer membrane-bounded periplasmic space"/>
    <property type="evidence" value="ECO:0007669"/>
    <property type="project" value="UniProtKB-ARBA"/>
</dbReference>
<evidence type="ECO:0000259" key="6">
    <source>
        <dbReference type="Pfam" id="PF00496"/>
    </source>
</evidence>
<name>A0AA41YQF8_9PROT</name>
<feature type="signal peptide" evidence="5">
    <location>
        <begin position="1"/>
        <end position="24"/>
    </location>
</feature>
<evidence type="ECO:0000256" key="3">
    <source>
        <dbReference type="ARBA" id="ARBA00022448"/>
    </source>
</evidence>
<dbReference type="Pfam" id="PF00496">
    <property type="entry name" value="SBP_bac_5"/>
    <property type="match status" value="1"/>
</dbReference>
<dbReference type="RefSeq" id="WP_264713399.1">
    <property type="nucleotide sequence ID" value="NZ_JAPDNT010000005.1"/>
</dbReference>
<dbReference type="EMBL" id="JAPDNT010000005">
    <property type="protein sequence ID" value="MCW3474743.1"/>
    <property type="molecule type" value="Genomic_DNA"/>
</dbReference>
<evidence type="ECO:0000256" key="2">
    <source>
        <dbReference type="ARBA" id="ARBA00005695"/>
    </source>
</evidence>
<reference evidence="7" key="1">
    <citation type="submission" date="2022-09" db="EMBL/GenBank/DDBJ databases">
        <title>Rhodovastum sp. nov. RN2-1 isolated from soil in Seongnam, South Korea.</title>
        <authorList>
            <person name="Le N.T."/>
        </authorList>
    </citation>
    <scope>NUCLEOTIDE SEQUENCE</scope>
    <source>
        <strain evidence="7">RN2-1</strain>
    </source>
</reference>
<reference evidence="7" key="2">
    <citation type="submission" date="2022-10" db="EMBL/GenBank/DDBJ databases">
        <authorList>
            <person name="Trinh H.N."/>
        </authorList>
    </citation>
    <scope>NUCLEOTIDE SEQUENCE</scope>
    <source>
        <strain evidence="7">RN2-1</strain>
    </source>
</reference>
<dbReference type="GO" id="GO:0015833">
    <property type="term" value="P:peptide transport"/>
    <property type="evidence" value="ECO:0007669"/>
    <property type="project" value="TreeGrafter"/>
</dbReference>
<dbReference type="Gene3D" id="3.10.105.10">
    <property type="entry name" value="Dipeptide-binding Protein, Domain 3"/>
    <property type="match status" value="1"/>
</dbReference>
<keyword evidence="4 5" id="KW-0732">Signal</keyword>
<dbReference type="GO" id="GO:1904680">
    <property type="term" value="F:peptide transmembrane transporter activity"/>
    <property type="evidence" value="ECO:0007669"/>
    <property type="project" value="TreeGrafter"/>
</dbReference>
<keyword evidence="8" id="KW-1185">Reference proteome</keyword>
<comment type="subcellular location">
    <subcellularLocation>
        <location evidence="1">Periplasm</location>
    </subcellularLocation>
</comment>
<dbReference type="AlphaFoldDB" id="A0AA41YQF8"/>
<accession>A0AA41YQF8</accession>
<dbReference type="InterPro" id="IPR000914">
    <property type="entry name" value="SBP_5_dom"/>
</dbReference>
<dbReference type="PIRSF" id="PIRSF002741">
    <property type="entry name" value="MppA"/>
    <property type="match status" value="1"/>
</dbReference>
<feature type="chain" id="PRO_5041200490" evidence="5">
    <location>
        <begin position="25"/>
        <end position="513"/>
    </location>
</feature>
<gene>
    <name evidence="7" type="ORF">OL599_09120</name>
</gene>
<organism evidence="7 8">
    <name type="scientific">Limobrevibacterium gyesilva</name>
    <dbReference type="NCBI Taxonomy" id="2991712"/>
    <lineage>
        <taxon>Bacteria</taxon>
        <taxon>Pseudomonadati</taxon>
        <taxon>Pseudomonadota</taxon>
        <taxon>Alphaproteobacteria</taxon>
        <taxon>Acetobacterales</taxon>
        <taxon>Acetobacteraceae</taxon>
        <taxon>Limobrevibacterium</taxon>
    </lineage>
</organism>
<dbReference type="PANTHER" id="PTHR30290:SF9">
    <property type="entry name" value="OLIGOPEPTIDE-BINDING PROTEIN APPA"/>
    <property type="match status" value="1"/>
</dbReference>
<proteinExistence type="inferred from homology"/>
<dbReference type="InterPro" id="IPR030678">
    <property type="entry name" value="Peptide/Ni-bd"/>
</dbReference>
<dbReference type="InterPro" id="IPR039424">
    <property type="entry name" value="SBP_5"/>
</dbReference>
<evidence type="ECO:0000256" key="4">
    <source>
        <dbReference type="ARBA" id="ARBA00022729"/>
    </source>
</evidence>
<dbReference type="Proteomes" id="UP001165679">
    <property type="component" value="Unassembled WGS sequence"/>
</dbReference>
<dbReference type="Gene3D" id="3.90.76.10">
    <property type="entry name" value="Dipeptide-binding Protein, Domain 1"/>
    <property type="match status" value="1"/>
</dbReference>
<keyword evidence="3" id="KW-0813">Transport</keyword>
<sequence length="513" mass="57116">MQLRRDLLKAMAMTPIFGAGLAQAQPSAADKPQYGGTLTVALQNDAKSLDPTFQINFSERQPLYLIFNTLVGLAPDFTILPELAERWETSGDGRRLVLHLRGGVKFQDGTPFNAGAAKWNLDRRMDAKVNSPSRLPLLELISSIEAPDDNTLVLNLKGPAPSLLGMLAQREGFMISPQSAEKYGDAVGQNPVGTGPFVFKEWSPGARIVVEKNPNYWEGGKPYLDRIVFVLTSNSAVGIPRLITRELDFVGALSPLDIRPLEKQSGIKLAQSPGSRWLALQMRVDRPPFDNLKLRQAMAHAIDRQRLINIVMDGKATIADGFTPPGLWWFDPALRSYPYDPAKAKALLAEIGPMPGLELALSTQPVALYQQISQLAQEQLKAIGLTVKLQPVSVSDWYPQLIQGAINFLPIRWTQRPDPDGLFTYLFHGKSAANTSRYVNPEVDSLLDKARGLSDQSERARLYREAQALMTHDLPYIPLFFSIEFAAMRDNVRNFTWVADEIPRFREVWKAAQ</sequence>
<evidence type="ECO:0000256" key="1">
    <source>
        <dbReference type="ARBA" id="ARBA00004418"/>
    </source>
</evidence>
<dbReference type="SUPFAM" id="SSF53850">
    <property type="entry name" value="Periplasmic binding protein-like II"/>
    <property type="match status" value="1"/>
</dbReference>
<protein>
    <submittedName>
        <fullName evidence="7">ABC transporter substrate-binding protein</fullName>
    </submittedName>
</protein>
<dbReference type="Gene3D" id="3.40.190.10">
    <property type="entry name" value="Periplasmic binding protein-like II"/>
    <property type="match status" value="1"/>
</dbReference>